<dbReference type="GO" id="GO:0016887">
    <property type="term" value="F:ATP hydrolysis activity"/>
    <property type="evidence" value="ECO:0007669"/>
    <property type="project" value="UniProtKB-UniRule"/>
</dbReference>
<dbReference type="HAMAP" id="MF_00944">
    <property type="entry name" value="YchF_OLA1_ATPase"/>
    <property type="match status" value="1"/>
</dbReference>
<dbReference type="InterPro" id="IPR031167">
    <property type="entry name" value="G_OBG"/>
</dbReference>
<dbReference type="GO" id="GO:0005737">
    <property type="term" value="C:cytoplasm"/>
    <property type="evidence" value="ECO:0007669"/>
    <property type="project" value="UniProtKB-SubCell"/>
</dbReference>
<evidence type="ECO:0000256" key="1">
    <source>
        <dbReference type="ARBA" id="ARBA00022741"/>
    </source>
</evidence>
<keyword evidence="1 3" id="KW-0547">Nucleotide-binding</keyword>
<dbReference type="InterPro" id="IPR004396">
    <property type="entry name" value="ATPase_YchF/OLA1"/>
</dbReference>
<dbReference type="EMBL" id="JAFEUZ010000027">
    <property type="protein sequence ID" value="KAG5475468.1"/>
    <property type="molecule type" value="Genomic_DNA"/>
</dbReference>
<keyword evidence="7" id="KW-1185">Reference proteome</keyword>
<dbReference type="NCBIfam" id="TIGR00092">
    <property type="entry name" value="redox-regulated ATPase YchF"/>
    <property type="match status" value="1"/>
</dbReference>
<keyword evidence="2 3" id="KW-0067">ATP-binding</keyword>
<dbReference type="InterPro" id="IPR004095">
    <property type="entry name" value="TGS"/>
</dbReference>
<dbReference type="Proteomes" id="UP000673552">
    <property type="component" value="Unassembled WGS sequence"/>
</dbReference>
<dbReference type="GO" id="GO:0043023">
    <property type="term" value="F:ribosomal large subunit binding"/>
    <property type="evidence" value="ECO:0007669"/>
    <property type="project" value="UniProtKB-UniRule"/>
</dbReference>
<dbReference type="OrthoDB" id="424823at2759"/>
<dbReference type="PROSITE" id="PS51710">
    <property type="entry name" value="G_OBG"/>
    <property type="match status" value="1"/>
</dbReference>
<dbReference type="CDD" id="cd04867">
    <property type="entry name" value="TGS_YchF_OLA1"/>
    <property type="match status" value="1"/>
</dbReference>
<dbReference type="InterPro" id="IPR006073">
    <property type="entry name" value="GTP-bd"/>
</dbReference>
<dbReference type="PRINTS" id="PR00326">
    <property type="entry name" value="GTP1OBG"/>
</dbReference>
<sequence length="392" mass="44044">MPPKKQDKEGSKTVLLGRPGSHLKVGIVGLPNVGKSTFFNILSKKDVPAENRPFCTIDPNTADINIPDDRFDKLVRIHKPASIVPAQVHVCDIAGLVRGASNGEGLGNNFLSHISSCDGIIHMVRVFEEIEITHVEGDLDPIRDLEIIFSELVMKDLQCVNGLIDKLTPIVNRGLDKSKKGDLETLHKVKEMLERGKQVRCCQWSGKEIDFLNTIQLLTAKPAMFLVNMSEGDYVRQRNKWLKKLKEWIDEHTGEPMIPFSAELETTFAAMPPEEVDKYCEEKKTKSQIHKIISTAYSIINLIHYFTAGADEVKCWTIQRGTKAPQAAGKIHTDMEKGFICAEVIEWADFDRLESEAACRDEGKQHQQGRNYEVQDGDIIFFKFNAAKGGKK</sequence>
<proteinExistence type="inferred from homology"/>
<evidence type="ECO:0000256" key="2">
    <source>
        <dbReference type="ARBA" id="ARBA00022840"/>
    </source>
</evidence>
<feature type="domain" description="OBG-type G" evidence="4">
    <location>
        <begin position="23"/>
        <end position="280"/>
    </location>
</feature>
<dbReference type="FunFam" id="3.10.20.30:FF:000001">
    <property type="entry name" value="Ribosome-binding ATPase YchF"/>
    <property type="match status" value="1"/>
</dbReference>
<evidence type="ECO:0000259" key="4">
    <source>
        <dbReference type="PROSITE" id="PS51710"/>
    </source>
</evidence>
<dbReference type="Gene3D" id="1.10.150.300">
    <property type="entry name" value="TGS-like domain"/>
    <property type="match status" value="1"/>
</dbReference>
<dbReference type="FunFam" id="1.10.150.300:FF:000001">
    <property type="entry name" value="Ribosome-binding ATPase YchF"/>
    <property type="match status" value="1"/>
</dbReference>
<evidence type="ECO:0000259" key="5">
    <source>
        <dbReference type="PROSITE" id="PS51880"/>
    </source>
</evidence>
<keyword evidence="3" id="KW-0963">Cytoplasm</keyword>
<dbReference type="PANTHER" id="PTHR23305">
    <property type="entry name" value="OBG GTPASE FAMILY"/>
    <property type="match status" value="1"/>
</dbReference>
<dbReference type="GO" id="GO:0005524">
    <property type="term" value="F:ATP binding"/>
    <property type="evidence" value="ECO:0007669"/>
    <property type="project" value="UniProtKB-UniRule"/>
</dbReference>
<dbReference type="RefSeq" id="XP_067177733.1">
    <property type="nucleotide sequence ID" value="XM_067321123.1"/>
</dbReference>
<comment type="subunit">
    <text evidence="3">Monomer.</text>
</comment>
<reference evidence="7" key="2">
    <citation type="journal article" date="2021" name="Sci. Data">
        <title>Chromosome-scale genome sequencing, assembly and annotation of six genomes from subfamily Leishmaniinae.</title>
        <authorList>
            <person name="Almutairi H."/>
            <person name="Urbaniak M.D."/>
            <person name="Bates M.D."/>
            <person name="Jariyapan N."/>
            <person name="Kwakye-Nuako G."/>
            <person name="Thomaz Soccol V."/>
            <person name="Al-Salem W.S."/>
            <person name="Dillon R.J."/>
            <person name="Bates P.A."/>
            <person name="Gatherer D."/>
        </authorList>
    </citation>
    <scope>NUCLEOTIDE SEQUENCE [LARGE SCALE GENOMIC DNA]</scope>
</reference>
<evidence type="ECO:0000313" key="7">
    <source>
        <dbReference type="Proteomes" id="UP000673552"/>
    </source>
</evidence>
<dbReference type="AlphaFoldDB" id="A0A836HEU9"/>
<name>A0A836HEU9_9TRYP</name>
<dbReference type="Pfam" id="PF06071">
    <property type="entry name" value="YchF-GTPase_C"/>
    <property type="match status" value="1"/>
</dbReference>
<feature type="binding site" evidence="3">
    <location>
        <position position="229"/>
    </location>
    <ligand>
        <name>ATP</name>
        <dbReference type="ChEBI" id="CHEBI:30616"/>
    </ligand>
</feature>
<evidence type="ECO:0000256" key="3">
    <source>
        <dbReference type="HAMAP-Rule" id="MF_03167"/>
    </source>
</evidence>
<comment type="subcellular location">
    <subcellularLocation>
        <location evidence="3">Cytoplasm</location>
    </subcellularLocation>
</comment>
<dbReference type="PANTHER" id="PTHR23305:SF11">
    <property type="entry name" value="OBG-LIKE ATPASE 1"/>
    <property type="match status" value="1"/>
</dbReference>
<accession>A0A836HEU9</accession>
<gene>
    <name evidence="6" type="ORF">LSCM1_03588</name>
</gene>
<dbReference type="InterPro" id="IPR027417">
    <property type="entry name" value="P-loop_NTPase"/>
</dbReference>
<keyword evidence="3" id="KW-0378">Hydrolase</keyword>
<feature type="binding site" evidence="3">
    <location>
        <begin position="32"/>
        <end position="37"/>
    </location>
    <ligand>
        <name>ATP</name>
        <dbReference type="ChEBI" id="CHEBI:30616"/>
    </ligand>
</feature>
<dbReference type="Gene3D" id="3.10.20.30">
    <property type="match status" value="1"/>
</dbReference>
<dbReference type="KEGG" id="lmat:92513635"/>
<evidence type="ECO:0000313" key="6">
    <source>
        <dbReference type="EMBL" id="KAG5475468.1"/>
    </source>
</evidence>
<organism evidence="6 7">
    <name type="scientific">Leishmania martiniquensis</name>
    <dbReference type="NCBI Taxonomy" id="1580590"/>
    <lineage>
        <taxon>Eukaryota</taxon>
        <taxon>Discoba</taxon>
        <taxon>Euglenozoa</taxon>
        <taxon>Kinetoplastea</taxon>
        <taxon>Metakinetoplastina</taxon>
        <taxon>Trypanosomatida</taxon>
        <taxon>Trypanosomatidae</taxon>
        <taxon>Leishmaniinae</taxon>
        <taxon>Leishmania</taxon>
    </lineage>
</organism>
<dbReference type="PIRSF" id="PIRSF006641">
    <property type="entry name" value="CHP00092"/>
    <property type="match status" value="1"/>
</dbReference>
<dbReference type="Gene3D" id="3.40.50.300">
    <property type="entry name" value="P-loop containing nucleotide triphosphate hydrolases"/>
    <property type="match status" value="1"/>
</dbReference>
<reference evidence="7" key="1">
    <citation type="journal article" date="2021" name="Microbiol. Resour. Announc.">
        <title>LGAAP: Leishmaniinae Genome Assembly and Annotation Pipeline.</title>
        <authorList>
            <person name="Almutairi H."/>
            <person name="Urbaniak M.D."/>
            <person name="Bates M.D."/>
            <person name="Jariyapan N."/>
            <person name="Kwakye-Nuako G."/>
            <person name="Thomaz-Soccol V."/>
            <person name="Al-Salem W.S."/>
            <person name="Dillon R.J."/>
            <person name="Bates P.A."/>
            <person name="Gatherer D."/>
        </authorList>
    </citation>
    <scope>NUCLEOTIDE SEQUENCE [LARGE SCALE GENOMIC DNA]</scope>
</reference>
<comment type="similarity">
    <text evidence="3">Belongs to the TRAFAC class OBG-HflX-like GTPase superfamily. OBG GTPase family. YchF/OLA1 subfamily.</text>
</comment>
<feature type="domain" description="TGS" evidence="5">
    <location>
        <begin position="301"/>
        <end position="384"/>
    </location>
</feature>
<comment type="function">
    <text evidence="3">Hydrolyzes ATP, and can also hydrolyze GTP with lower efficiency. Has lower affinity for GTP.</text>
</comment>
<dbReference type="InterPro" id="IPR013029">
    <property type="entry name" value="YchF_C"/>
</dbReference>
<dbReference type="InterPro" id="IPR012676">
    <property type="entry name" value="TGS-like"/>
</dbReference>
<dbReference type="SUPFAM" id="SSF81271">
    <property type="entry name" value="TGS-like"/>
    <property type="match status" value="1"/>
</dbReference>
<dbReference type="PROSITE" id="PS51880">
    <property type="entry name" value="TGS"/>
    <property type="match status" value="1"/>
</dbReference>
<protein>
    <recommendedName>
        <fullName evidence="3">Obg-like ATPase 1</fullName>
    </recommendedName>
</protein>
<dbReference type="GeneID" id="92513635"/>
<dbReference type="InterPro" id="IPR041706">
    <property type="entry name" value="YchF_N"/>
</dbReference>
<dbReference type="CDD" id="cd01900">
    <property type="entry name" value="YchF"/>
    <property type="match status" value="1"/>
</dbReference>
<comment type="caution">
    <text evidence="6">The sequence shown here is derived from an EMBL/GenBank/DDBJ whole genome shotgun (WGS) entry which is preliminary data.</text>
</comment>
<dbReference type="InterPro" id="IPR012675">
    <property type="entry name" value="Beta-grasp_dom_sf"/>
</dbReference>
<dbReference type="InterPro" id="IPR023192">
    <property type="entry name" value="TGS-like_dom_sf"/>
</dbReference>
<dbReference type="GO" id="GO:0005525">
    <property type="term" value="F:GTP binding"/>
    <property type="evidence" value="ECO:0007669"/>
    <property type="project" value="InterPro"/>
</dbReference>
<dbReference type="Pfam" id="PF01926">
    <property type="entry name" value="MMR_HSR1"/>
    <property type="match status" value="1"/>
</dbReference>
<dbReference type="SUPFAM" id="SSF52540">
    <property type="entry name" value="P-loop containing nucleoside triphosphate hydrolases"/>
    <property type="match status" value="1"/>
</dbReference>